<keyword evidence="3 10" id="KW-1134">Transmembrane beta strand</keyword>
<dbReference type="InterPro" id="IPR008969">
    <property type="entry name" value="CarboxyPept-like_regulatory"/>
</dbReference>
<dbReference type="SUPFAM" id="SSF56935">
    <property type="entry name" value="Porins"/>
    <property type="match status" value="1"/>
</dbReference>
<evidence type="ECO:0000256" key="7">
    <source>
        <dbReference type="ARBA" id="ARBA00023136"/>
    </source>
</evidence>
<protein>
    <submittedName>
        <fullName evidence="15">Iron complex outermembrane recepter protein</fullName>
    </submittedName>
</protein>
<dbReference type="InterPro" id="IPR037066">
    <property type="entry name" value="Plug_dom_sf"/>
</dbReference>
<evidence type="ECO:0000259" key="13">
    <source>
        <dbReference type="Pfam" id="PF00593"/>
    </source>
</evidence>
<evidence type="ECO:0000259" key="14">
    <source>
        <dbReference type="Pfam" id="PF07715"/>
    </source>
</evidence>
<keyword evidence="5 12" id="KW-0732">Signal</keyword>
<dbReference type="Proteomes" id="UP000182248">
    <property type="component" value="Unassembled WGS sequence"/>
</dbReference>
<keyword evidence="6 11" id="KW-0798">TonB box</keyword>
<evidence type="ECO:0000256" key="3">
    <source>
        <dbReference type="ARBA" id="ARBA00022452"/>
    </source>
</evidence>
<keyword evidence="2 10" id="KW-0813">Transport</keyword>
<dbReference type="InterPro" id="IPR000531">
    <property type="entry name" value="Beta-barrel_TonB"/>
</dbReference>
<name>A0A1K1R9B3_9FLAO</name>
<gene>
    <name evidence="15" type="ORF">SAMN02927921_03328</name>
</gene>
<dbReference type="PROSITE" id="PS52016">
    <property type="entry name" value="TONB_DEPENDENT_REC_3"/>
    <property type="match status" value="1"/>
</dbReference>
<dbReference type="InterPro" id="IPR012910">
    <property type="entry name" value="Plug_dom"/>
</dbReference>
<keyword evidence="16" id="KW-1185">Reference proteome</keyword>
<accession>A0A1K1R9B3</accession>
<reference evidence="15 16" key="1">
    <citation type="submission" date="2016-11" db="EMBL/GenBank/DDBJ databases">
        <authorList>
            <person name="Jaros S."/>
            <person name="Januszkiewicz K."/>
            <person name="Wedrychowicz H."/>
        </authorList>
    </citation>
    <scope>NUCLEOTIDE SEQUENCE [LARGE SCALE GENOMIC DNA]</scope>
    <source>
        <strain evidence="15 16">CGMCC 1.12145</strain>
    </source>
</reference>
<proteinExistence type="inferred from homology"/>
<keyword evidence="4 10" id="KW-0812">Transmembrane</keyword>
<evidence type="ECO:0000313" key="15">
    <source>
        <dbReference type="EMBL" id="SFW68834.1"/>
    </source>
</evidence>
<dbReference type="InterPro" id="IPR039426">
    <property type="entry name" value="TonB-dep_rcpt-like"/>
</dbReference>
<feature type="domain" description="TonB-dependent receptor plug" evidence="14">
    <location>
        <begin position="126"/>
        <end position="225"/>
    </location>
</feature>
<feature type="domain" description="TonB-dependent receptor-like beta-barrel" evidence="13">
    <location>
        <begin position="252"/>
        <end position="773"/>
    </location>
</feature>
<evidence type="ECO:0000256" key="4">
    <source>
        <dbReference type="ARBA" id="ARBA00022692"/>
    </source>
</evidence>
<evidence type="ECO:0000313" key="16">
    <source>
        <dbReference type="Proteomes" id="UP000182248"/>
    </source>
</evidence>
<comment type="similarity">
    <text evidence="10 11">Belongs to the TonB-dependent receptor family.</text>
</comment>
<dbReference type="GO" id="GO:0015344">
    <property type="term" value="F:siderophore uptake transmembrane transporter activity"/>
    <property type="evidence" value="ECO:0007669"/>
    <property type="project" value="TreeGrafter"/>
</dbReference>
<dbReference type="EMBL" id="FPJE01000021">
    <property type="protein sequence ID" value="SFW68834.1"/>
    <property type="molecule type" value="Genomic_DNA"/>
</dbReference>
<dbReference type="Pfam" id="PF13715">
    <property type="entry name" value="CarbopepD_reg_2"/>
    <property type="match status" value="1"/>
</dbReference>
<feature type="signal peptide" evidence="12">
    <location>
        <begin position="1"/>
        <end position="22"/>
    </location>
</feature>
<comment type="subcellular location">
    <subcellularLocation>
        <location evidence="1 10">Cell outer membrane</location>
        <topology evidence="1 10">Multi-pass membrane protein</topology>
    </subcellularLocation>
</comment>
<evidence type="ECO:0000256" key="2">
    <source>
        <dbReference type="ARBA" id="ARBA00022448"/>
    </source>
</evidence>
<dbReference type="Pfam" id="PF00593">
    <property type="entry name" value="TonB_dep_Rec_b-barrel"/>
    <property type="match status" value="1"/>
</dbReference>
<feature type="chain" id="PRO_5012182331" evidence="12">
    <location>
        <begin position="23"/>
        <end position="804"/>
    </location>
</feature>
<dbReference type="Pfam" id="PF07715">
    <property type="entry name" value="Plug"/>
    <property type="match status" value="1"/>
</dbReference>
<dbReference type="PANTHER" id="PTHR30069:SF29">
    <property type="entry name" value="HEMOGLOBIN AND HEMOGLOBIN-HAPTOGLOBIN-BINDING PROTEIN 1-RELATED"/>
    <property type="match status" value="1"/>
</dbReference>
<evidence type="ECO:0000256" key="1">
    <source>
        <dbReference type="ARBA" id="ARBA00004571"/>
    </source>
</evidence>
<evidence type="ECO:0000256" key="6">
    <source>
        <dbReference type="ARBA" id="ARBA00023077"/>
    </source>
</evidence>
<evidence type="ECO:0000256" key="11">
    <source>
        <dbReference type="RuleBase" id="RU003357"/>
    </source>
</evidence>
<evidence type="ECO:0000256" key="12">
    <source>
        <dbReference type="SAM" id="SignalP"/>
    </source>
</evidence>
<dbReference type="PANTHER" id="PTHR30069">
    <property type="entry name" value="TONB-DEPENDENT OUTER MEMBRANE RECEPTOR"/>
    <property type="match status" value="1"/>
</dbReference>
<dbReference type="GO" id="GO:0044718">
    <property type="term" value="P:siderophore transmembrane transport"/>
    <property type="evidence" value="ECO:0007669"/>
    <property type="project" value="TreeGrafter"/>
</dbReference>
<evidence type="ECO:0000256" key="9">
    <source>
        <dbReference type="ARBA" id="ARBA00023237"/>
    </source>
</evidence>
<dbReference type="STRING" id="1150368.SAMN02927921_03328"/>
<keyword evidence="7 10" id="KW-0472">Membrane</keyword>
<dbReference type="GO" id="GO:0009279">
    <property type="term" value="C:cell outer membrane"/>
    <property type="evidence" value="ECO:0007669"/>
    <property type="project" value="UniProtKB-SubCell"/>
</dbReference>
<dbReference type="OrthoDB" id="9795928at2"/>
<keyword evidence="8" id="KW-0675">Receptor</keyword>
<keyword evidence="9 10" id="KW-0998">Cell outer membrane</keyword>
<dbReference type="Gene3D" id="2.40.170.20">
    <property type="entry name" value="TonB-dependent receptor, beta-barrel domain"/>
    <property type="match status" value="1"/>
</dbReference>
<evidence type="ECO:0000256" key="8">
    <source>
        <dbReference type="ARBA" id="ARBA00023170"/>
    </source>
</evidence>
<evidence type="ECO:0000256" key="10">
    <source>
        <dbReference type="PROSITE-ProRule" id="PRU01360"/>
    </source>
</evidence>
<dbReference type="Gene3D" id="2.60.40.1120">
    <property type="entry name" value="Carboxypeptidase-like, regulatory domain"/>
    <property type="match status" value="1"/>
</dbReference>
<dbReference type="RefSeq" id="WP_072318512.1">
    <property type="nucleotide sequence ID" value="NZ_FPJE01000021.1"/>
</dbReference>
<evidence type="ECO:0000256" key="5">
    <source>
        <dbReference type="ARBA" id="ARBA00022729"/>
    </source>
</evidence>
<organism evidence="15 16">
    <name type="scientific">Sinomicrobium oceani</name>
    <dbReference type="NCBI Taxonomy" id="1150368"/>
    <lineage>
        <taxon>Bacteria</taxon>
        <taxon>Pseudomonadati</taxon>
        <taxon>Bacteroidota</taxon>
        <taxon>Flavobacteriia</taxon>
        <taxon>Flavobacteriales</taxon>
        <taxon>Flavobacteriaceae</taxon>
        <taxon>Sinomicrobium</taxon>
    </lineage>
</organism>
<dbReference type="AlphaFoldDB" id="A0A1K1R9B3"/>
<dbReference type="SUPFAM" id="SSF49464">
    <property type="entry name" value="Carboxypeptidase regulatory domain-like"/>
    <property type="match status" value="1"/>
</dbReference>
<dbReference type="Gene3D" id="2.170.130.10">
    <property type="entry name" value="TonB-dependent receptor, plug domain"/>
    <property type="match status" value="1"/>
</dbReference>
<dbReference type="InterPro" id="IPR036942">
    <property type="entry name" value="Beta-barrel_TonB_sf"/>
</dbReference>
<sequence length="804" mass="90769">MKFPFPLILLLFVFGNTGILCSQNCQSGFSGTVVDFHDGTPLENAMVHILGTDNITVTDIDGKFAMQNICPGSYEVEISHESCTTRIMRIEISGNTEQRITLEHHLEELKEVVVQGDRNHPVTNSGTEQVLHEQIIEKYSSASLGDALKEISGVSSLNTGSAIVKPVIQGLHSSRIITMNNGVRLQDQEWGMEHAPNLDLNAAGSLTVVKGAAALQYGGDAIGGVIIADPMRIPVKDTLYGKTLVSGATNGRGGSLMSSLTKSYENGWYWSAQGTAKRFGDFKAPDYSLTNTGYAQQAFTTSFGLNKFTHGFDVYYSFYRNEIGILRSSHIGSQEDLLNAINSRQPYVVEPFSYDINAPKQEVTHHLAKIRYFQRFEKLGRLNVQYDFQHNNRQEYDIRRGSLKGVPAMDMELTTHTLSSDFKFDAHSGRKINAGILLRYQNNIPDPETGVRRLIPDYKRYEAGAFASISQYLNDALVLDAGIRYDYSHLDAKKYYRKNRWEQQGYDEDFGDIITEDYGDQWLTNPVFDFHNISGTAGLHYKTGNNDILFNYALASRAPNPAELFSDGLHHSAAAIELGDLRMNPEVSHKFSFSFSRNNEKLHVTVVPYANYIHDFILLEPSGGELTIRGAFPVWQYKQVNARFFGIDFDFSYHLSENWTYTNKSAYVHARDVTRDRPLIDIPPANTSNRITFSKPEWKNLQLTVRSDYVFRQNEYPDNNFDLRVVENGAYVDREVDISTPPGAYHLLGVDASASFPFVKKSEITFGLSANNIFNTSYRDYLNKLRFFSDDLGRNFQLQIKINY</sequence>